<dbReference type="Gene3D" id="3.30.160.250">
    <property type="match status" value="1"/>
</dbReference>
<dbReference type="PATRIC" id="fig|1434109.4.peg.3067"/>
<feature type="domain" description="HicB-like antitoxin of toxin-antitoxin system" evidence="1">
    <location>
        <begin position="5"/>
        <end position="69"/>
    </location>
</feature>
<evidence type="ECO:0000313" key="2">
    <source>
        <dbReference type="EMBL" id="AKB51632.1"/>
    </source>
</evidence>
<organism evidence="2 3">
    <name type="scientific">Methanosarcina barkeri str. Wiesmoor</name>
    <dbReference type="NCBI Taxonomy" id="1434109"/>
    <lineage>
        <taxon>Archaea</taxon>
        <taxon>Methanobacteriati</taxon>
        <taxon>Methanobacteriota</taxon>
        <taxon>Stenosarchaea group</taxon>
        <taxon>Methanomicrobia</taxon>
        <taxon>Methanosarcinales</taxon>
        <taxon>Methanosarcinaceae</taxon>
        <taxon>Methanosarcina</taxon>
    </lineage>
</organism>
<dbReference type="AlphaFoldDB" id="A0A0E3QMP2"/>
<sequence length="80" mass="8900">MYRFFVVIEKANNNYSAYSPDLPGCVATGSTRKEAEKNIYEAIEMHVQGLLEDNLPVPESESFAEYMAIAEKFSTGSEVA</sequence>
<dbReference type="PANTHER" id="PTHR34504:SF2">
    <property type="entry name" value="UPF0150 PROTEIN SSL0259"/>
    <property type="match status" value="1"/>
</dbReference>
<dbReference type="KEGG" id="mbw:MSBRW_2379"/>
<proteinExistence type="predicted"/>
<dbReference type="InterPro" id="IPR031807">
    <property type="entry name" value="HicB-like"/>
</dbReference>
<dbReference type="RefSeq" id="WP_011307336.1">
    <property type="nucleotide sequence ID" value="NZ_CP009526.1"/>
</dbReference>
<evidence type="ECO:0000313" key="3">
    <source>
        <dbReference type="Proteomes" id="UP000033038"/>
    </source>
</evidence>
<reference evidence="2 3" key="1">
    <citation type="submission" date="2014-07" db="EMBL/GenBank/DDBJ databases">
        <title>Methanogenic archaea and the global carbon cycle.</title>
        <authorList>
            <person name="Henriksen J.R."/>
            <person name="Luke J."/>
            <person name="Reinhart S."/>
            <person name="Benedict M.N."/>
            <person name="Youngblut N.D."/>
            <person name="Metcalf M.E."/>
            <person name="Whitaker R.J."/>
            <person name="Metcalf W.W."/>
        </authorList>
    </citation>
    <scope>NUCLEOTIDE SEQUENCE [LARGE SCALE GENOMIC DNA]</scope>
    <source>
        <strain evidence="2 3">Wiesmoor</strain>
    </source>
</reference>
<evidence type="ECO:0000259" key="1">
    <source>
        <dbReference type="Pfam" id="PF15919"/>
    </source>
</evidence>
<dbReference type="EMBL" id="CP009526">
    <property type="protein sequence ID" value="AKB51632.1"/>
    <property type="molecule type" value="Genomic_DNA"/>
</dbReference>
<dbReference type="InterPro" id="IPR051404">
    <property type="entry name" value="TA_system_antitoxin"/>
</dbReference>
<protein>
    <recommendedName>
        <fullName evidence="1">HicB-like antitoxin of toxin-antitoxin system domain-containing protein</fullName>
    </recommendedName>
</protein>
<dbReference type="Proteomes" id="UP000033038">
    <property type="component" value="Chromosome"/>
</dbReference>
<name>A0A0E3QMP2_METBA</name>
<dbReference type="Pfam" id="PF15919">
    <property type="entry name" value="HicB_lk_antitox"/>
    <property type="match status" value="1"/>
</dbReference>
<dbReference type="SUPFAM" id="SSF143100">
    <property type="entry name" value="TTHA1013/TTHA0281-like"/>
    <property type="match status" value="1"/>
</dbReference>
<gene>
    <name evidence="2" type="ORF">MSBRW_2379</name>
</gene>
<dbReference type="InterPro" id="IPR035069">
    <property type="entry name" value="TTHA1013/TTHA0281-like"/>
</dbReference>
<dbReference type="HOGENOM" id="CLU_114047_2_2_2"/>
<dbReference type="PANTHER" id="PTHR34504">
    <property type="entry name" value="ANTITOXIN HICB"/>
    <property type="match status" value="1"/>
</dbReference>
<accession>A0A0E3QMP2</accession>
<dbReference type="GeneID" id="24823918"/>